<accession>A0A8H8P9I8</accession>
<dbReference type="CDD" id="cd03221">
    <property type="entry name" value="ABCF_EF-3"/>
    <property type="match status" value="1"/>
</dbReference>
<dbReference type="PROSITE" id="PS00211">
    <property type="entry name" value="ABC_TRANSPORTER_1"/>
    <property type="match status" value="3"/>
</dbReference>
<dbReference type="GeneID" id="67023689"/>
<dbReference type="UniPathway" id="UPA00345"/>
<evidence type="ECO:0000256" key="6">
    <source>
        <dbReference type="ARBA" id="ARBA00022692"/>
    </source>
</evidence>
<keyword evidence="8" id="KW-0547">Nucleotide-binding</keyword>
<dbReference type="InterPro" id="IPR003593">
    <property type="entry name" value="AAA+_ATPase"/>
</dbReference>
<evidence type="ECO:0000256" key="11">
    <source>
        <dbReference type="ARBA" id="ARBA00023136"/>
    </source>
</evidence>
<dbReference type="InterPro" id="IPR013525">
    <property type="entry name" value="ABC2_TM"/>
</dbReference>
<evidence type="ECO:0000256" key="16">
    <source>
        <dbReference type="SAM" id="Phobius"/>
    </source>
</evidence>
<gene>
    <name evidence="18" type="ORF">RhiXN_01407</name>
</gene>
<keyword evidence="7" id="KW-0677">Repeat</keyword>
<dbReference type="Pfam" id="PF24984">
    <property type="entry name" value="HEAT_EF3_GNC1"/>
    <property type="match status" value="1"/>
</dbReference>
<keyword evidence="5" id="KW-0963">Cytoplasm</keyword>
<evidence type="ECO:0000256" key="3">
    <source>
        <dbReference type="ARBA" id="ARBA00011054"/>
    </source>
</evidence>
<feature type="domain" description="ABC transporter" evidence="17">
    <location>
        <begin position="1249"/>
        <end position="1466"/>
    </location>
</feature>
<keyword evidence="9" id="KW-0067">ATP-binding</keyword>
<evidence type="ECO:0000256" key="4">
    <source>
        <dbReference type="ARBA" id="ARBA00022448"/>
    </source>
</evidence>
<dbReference type="GO" id="GO:0016020">
    <property type="term" value="C:membrane"/>
    <property type="evidence" value="ECO:0007669"/>
    <property type="project" value="UniProtKB-SubCell"/>
</dbReference>
<evidence type="ECO:0000256" key="9">
    <source>
        <dbReference type="ARBA" id="ARBA00022840"/>
    </source>
</evidence>
<feature type="transmembrane region" description="Helical" evidence="16">
    <location>
        <begin position="214"/>
        <end position="237"/>
    </location>
</feature>
<evidence type="ECO:0000256" key="2">
    <source>
        <dbReference type="ARBA" id="ARBA00004496"/>
    </source>
</evidence>
<feature type="region of interest" description="Disordered" evidence="15">
    <location>
        <begin position="1755"/>
        <end position="1822"/>
    </location>
</feature>
<evidence type="ECO:0000313" key="19">
    <source>
        <dbReference type="Proteomes" id="UP000650533"/>
    </source>
</evidence>
<evidence type="ECO:0000256" key="1">
    <source>
        <dbReference type="ARBA" id="ARBA00004141"/>
    </source>
</evidence>
<proteinExistence type="inferred from homology"/>
<dbReference type="Pfam" id="PF00005">
    <property type="entry name" value="ABC_tran"/>
    <property type="match status" value="3"/>
</dbReference>
<dbReference type="Proteomes" id="UP000650533">
    <property type="component" value="Chromosome 16"/>
</dbReference>
<dbReference type="InterPro" id="IPR017871">
    <property type="entry name" value="ABC_transporter-like_CS"/>
</dbReference>
<dbReference type="PROSITE" id="PS50893">
    <property type="entry name" value="ABC_TRANSPORTER_2"/>
    <property type="match status" value="3"/>
</dbReference>
<dbReference type="Gene3D" id="3.40.50.300">
    <property type="entry name" value="P-loop containing nucleotide triphosphate hydrolases"/>
    <property type="match status" value="3"/>
</dbReference>
<evidence type="ECO:0000256" key="12">
    <source>
        <dbReference type="ARBA" id="ARBA00050030"/>
    </source>
</evidence>
<feature type="domain" description="ABC transporter" evidence="17">
    <location>
        <begin position="296"/>
        <end position="552"/>
    </location>
</feature>
<keyword evidence="11 16" id="KW-0472">Membrane</keyword>
<dbReference type="GO" id="GO:0005524">
    <property type="term" value="F:ATP binding"/>
    <property type="evidence" value="ECO:0007669"/>
    <property type="project" value="UniProtKB-KW"/>
</dbReference>
<dbReference type="RefSeq" id="XP_043187049.1">
    <property type="nucleotide sequence ID" value="XM_043321226.1"/>
</dbReference>
<evidence type="ECO:0000256" key="14">
    <source>
        <dbReference type="PROSITE-ProRule" id="PRU00103"/>
    </source>
</evidence>
<evidence type="ECO:0000256" key="5">
    <source>
        <dbReference type="ARBA" id="ARBA00022490"/>
    </source>
</evidence>
<evidence type="ECO:0000313" key="18">
    <source>
        <dbReference type="EMBL" id="QRW26812.1"/>
    </source>
</evidence>
<dbReference type="InterPro" id="IPR027417">
    <property type="entry name" value="P-loop_NTPase"/>
</dbReference>
<dbReference type="InterPro" id="IPR011989">
    <property type="entry name" value="ARM-like"/>
</dbReference>
<dbReference type="InterPro" id="IPR047036">
    <property type="entry name" value="EF3_4HB_sf"/>
</dbReference>
<comment type="subcellular location">
    <subcellularLocation>
        <location evidence="2">Cytoplasm</location>
    </subcellularLocation>
    <subcellularLocation>
        <location evidence="1">Membrane</location>
        <topology evidence="1">Multi-pass membrane protein</topology>
    </subcellularLocation>
</comment>
<evidence type="ECO:0000256" key="15">
    <source>
        <dbReference type="SAM" id="MobiDB-lite"/>
    </source>
</evidence>
<organism evidence="18 19">
    <name type="scientific">Rhizoctonia solani</name>
    <dbReference type="NCBI Taxonomy" id="456999"/>
    <lineage>
        <taxon>Eukaryota</taxon>
        <taxon>Fungi</taxon>
        <taxon>Dikarya</taxon>
        <taxon>Basidiomycota</taxon>
        <taxon>Agaricomycotina</taxon>
        <taxon>Agaricomycetes</taxon>
        <taxon>Cantharellales</taxon>
        <taxon>Ceratobasidiaceae</taxon>
        <taxon>Rhizoctonia</taxon>
    </lineage>
</organism>
<dbReference type="GO" id="GO:0006414">
    <property type="term" value="P:translational elongation"/>
    <property type="evidence" value="ECO:0007669"/>
    <property type="project" value="UniProtKB-UniPathway"/>
</dbReference>
<feature type="transmembrane region" description="Helical" evidence="16">
    <location>
        <begin position="792"/>
        <end position="814"/>
    </location>
</feature>
<protein>
    <recommendedName>
        <fullName evidence="12">Elongation factor 3</fullName>
    </recommendedName>
    <alternativeName>
        <fullName evidence="13">Eukaryotic elongation factor 3</fullName>
    </alternativeName>
</protein>
<evidence type="ECO:0000256" key="10">
    <source>
        <dbReference type="ARBA" id="ARBA00022989"/>
    </source>
</evidence>
<keyword evidence="6 16" id="KW-0812">Transmembrane</keyword>
<dbReference type="SMART" id="SM00382">
    <property type="entry name" value="AAA"/>
    <property type="match status" value="3"/>
</dbReference>
<dbReference type="InterPro" id="IPR021133">
    <property type="entry name" value="HEAT_type_2"/>
</dbReference>
<keyword evidence="4" id="KW-0813">Transport</keyword>
<reference evidence="18" key="1">
    <citation type="submission" date="2020-05" db="EMBL/GenBank/DDBJ databases">
        <title>Evolutionary and genomic comparisons of hybrid uninucleate and nonhybrid Rhizoctonia fungi.</title>
        <authorList>
            <person name="Li C."/>
            <person name="Chen X."/>
        </authorList>
    </citation>
    <scope>NUCLEOTIDE SEQUENCE</scope>
    <source>
        <strain evidence="18">AG-1 IA</strain>
    </source>
</reference>
<dbReference type="GO" id="GO:0016887">
    <property type="term" value="F:ATP hydrolysis activity"/>
    <property type="evidence" value="ECO:0007669"/>
    <property type="project" value="InterPro"/>
</dbReference>
<feature type="compositionally biased region" description="Basic residues" evidence="15">
    <location>
        <begin position="1802"/>
        <end position="1812"/>
    </location>
</feature>
<dbReference type="Pfam" id="PF01061">
    <property type="entry name" value="ABC2_membrane"/>
    <property type="match status" value="1"/>
</dbReference>
<dbReference type="GO" id="GO:0005737">
    <property type="term" value="C:cytoplasm"/>
    <property type="evidence" value="ECO:0007669"/>
    <property type="project" value="UniProtKB-SubCell"/>
</dbReference>
<dbReference type="KEGG" id="rsx:RhiXN_01407"/>
<dbReference type="Gene3D" id="2.40.50.990">
    <property type="match status" value="1"/>
</dbReference>
<keyword evidence="10 16" id="KW-1133">Transmembrane helix</keyword>
<dbReference type="SMART" id="SM01349">
    <property type="entry name" value="TOG"/>
    <property type="match status" value="1"/>
</dbReference>
<feature type="transmembrane region" description="Helical" evidence="16">
    <location>
        <begin position="675"/>
        <end position="696"/>
    </location>
</feature>
<dbReference type="PANTHER" id="PTHR48041:SF139">
    <property type="entry name" value="PROTEIN SCARLET"/>
    <property type="match status" value="1"/>
</dbReference>
<dbReference type="InterPro" id="IPR050352">
    <property type="entry name" value="ABCG_transporters"/>
</dbReference>
<evidence type="ECO:0000256" key="7">
    <source>
        <dbReference type="ARBA" id="ARBA00022737"/>
    </source>
</evidence>
<dbReference type="InterPro" id="IPR034085">
    <property type="entry name" value="TOG"/>
</dbReference>
<feature type="domain" description="ABC transporter" evidence="17">
    <location>
        <begin position="1493"/>
        <end position="1773"/>
    </location>
</feature>
<dbReference type="InterPro" id="IPR047038">
    <property type="entry name" value="eEF3_chromodomain-like_sf"/>
</dbReference>
<dbReference type="GO" id="GO:0140359">
    <property type="term" value="F:ABC-type transporter activity"/>
    <property type="evidence" value="ECO:0007669"/>
    <property type="project" value="InterPro"/>
</dbReference>
<evidence type="ECO:0000259" key="17">
    <source>
        <dbReference type="PROSITE" id="PS50893"/>
    </source>
</evidence>
<dbReference type="FunFam" id="1.25.10.10:FF:000076">
    <property type="entry name" value="Elongation factor 3"/>
    <property type="match status" value="1"/>
</dbReference>
<comment type="similarity">
    <text evidence="3">Belongs to the ABC transporter superfamily. ABCF family. EF3 subfamily.</text>
</comment>
<dbReference type="Pfam" id="PF24987">
    <property type="entry name" value="HEAT_EF3_N"/>
    <property type="match status" value="1"/>
</dbReference>
<dbReference type="PANTHER" id="PTHR48041">
    <property type="entry name" value="ABC TRANSPORTER G FAMILY MEMBER 28"/>
    <property type="match status" value="1"/>
</dbReference>
<dbReference type="Gene3D" id="1.25.10.10">
    <property type="entry name" value="Leucine-rich Repeat Variant"/>
    <property type="match status" value="1"/>
</dbReference>
<dbReference type="EMBL" id="CP059673">
    <property type="protein sequence ID" value="QRW26812.1"/>
    <property type="molecule type" value="Genomic_DNA"/>
</dbReference>
<evidence type="ECO:0000256" key="8">
    <source>
        <dbReference type="ARBA" id="ARBA00022741"/>
    </source>
</evidence>
<sequence length="1822" mass="197060">MVGEELDVMYVDLRAYARQRSVQLAGPVQDRSRVYAAQQMSCAVINPTLQALFPLSANLNILRTLDPTLSPSPNVTSFGTAGSAFAQVFYDGVEQFYCQAGGCKQTVGNDTTDWACESLKCRCRPGTAFCGAQKNTDLSTVLNSLSGSLTVSCTTSSASCAFKQSLLQALFGSGGLGLSNCVFGECVRQSVVDSALGIAPEVTTAGGESLSGGVIAGLAVIGVIVLAVAILVAWGCLLQRRARATRNEKQTASGRRVGVEWKNVYYVVYPSGSGSFLPFGGLRRRNAVPVGSTSVVELHDLEGSGGEKPLPSLPSSANHVKSKTLLSGLSGSVRPGQMLAILGPSGAGKTTLIGILAGRSGAMGGRVSGDVGFTIDGGEGRVKVGFVDQTDVLPPNLTVTEALLFAAKLKLPESTPPAEKLARVEHVIRQLGLSEVAHSRIGGNTERGLSGGERRRVSIALEIVAGVEVLVLDEPTSGLDSVSAANVARVLAELAHDPENPVAVIASIHQPSSRLYHQFDQILLLSRGEQVYFGPGGTAPVRSLESRGARGMEEGYNVADWLLEVASEGVQPPSRGGYDTSVGTRASVYDPKAQPNFYDQEHGITSEKKLDGSMRYRGGGGKVSVEEDGDRSTKEESNMVRVVRGRGGQKYAATFLTQVQVLCGREWKNLKRDKTLFYMHLGVACILGIFTGGLYFKVGVTISGFQNRVGSLFFMGSLLAFSSLSALYNLVEIRPLFTRERAGGYYSPAAWLVSRVLFDVLPLRIAPTLVMTCITYWMVGLSPEAARFFKALLVLVLYALAMTLFSSAMAPAAMTSAPAAAPSPAAIKAAAAGNTQFDTAALFGAAKAAREEAASALAGQVKADGPAVLSGVGFVPAVVAALGDKKSPAARAGKYLEPFVVDSAETGVFNALLEAFADKTPAVRTAALDATRELVQIMNPWAAALILPALLHQIKTAGKWQVKTGSLAVLNQLIQSAPDQMAKLSPDIIPVLAEAIWDTKADVKKAARETLTKATALVSNKDIEKFIPALINALINPVEEVPKTIQLLSATTFVSEVDAPTLSLMVPLLSRGLNERPTATKRKVAVIIDNMSKLVDNEYTVRPFIPKLLPGLIKISEQVADPEARGVVNKAIATVRQVGKLSDTDDGSNLPPVKGTDPAAYAATISLQYKKSGANPVPEAAHPAVQYAARLAANLIAARNFDVPAWESALVPYFEIVTSSPEPATIARELLLRSANEADDAEGDNDDEEEGEDLCNCQFSLAYGAKILLNTANLRLKRGHRYGLCGRNGSGKSTLMRAITNGQVEGFPSPDEVRTFYVEHDIDGSDEDTSVLQFILNDKRVLCDKKEVIETLESLGFNDERQGHAIGSLSGGWKMKLALARAMLFKADILLLDEPTNHLDVVNIAWLENYLTSLKTCTSIIVSHDSGFLNNTITVLHLNRFKIKRYRGNLEAFVKAVPEAKSYYTLEAAEDYKFKLPDPPLLEGVKTKEKSLLKMRKVGFQYPSQQVQQLYDITLQVSLSSRVAVLGPNGSGKSTLVKLLIGDLEPNKGGEVWKHPNLTPLEYMLWRYQTGEDMEEMNKITRQITEEEEKKMKEGGKLKQSYEYEISFKNMSSTENIWMPRDELIQRGFEKKVLELDTREAQRLGLLRPLVRREIEKHFADFGLESEFVTHNTMRGLSGGQKVKIVLGAATWRRPHVICLDEPTNYLDRESLAALIEALKVFEGGVLVITHNRDFSESLCKEVWAMRDGRLEASGHNWVEGQGSGPRIDKKDGEEEDQYDAMGNKIDKAKGKKKLTSSEARKAKKDRIARRKRGDEVFTDEE</sequence>
<dbReference type="FunFam" id="3.40.50.300:FF:000193">
    <property type="entry name" value="Probable Elongation factor 3"/>
    <property type="match status" value="1"/>
</dbReference>
<dbReference type="Gene3D" id="1.20.1390.20">
    <property type="match status" value="1"/>
</dbReference>
<name>A0A8H8P9I8_9AGAM</name>
<dbReference type="SUPFAM" id="SSF52540">
    <property type="entry name" value="P-loop containing nucleoside triphosphate hydrolases"/>
    <property type="match status" value="3"/>
</dbReference>
<dbReference type="PROSITE" id="PS50077">
    <property type="entry name" value="HEAT_REPEAT"/>
    <property type="match status" value="1"/>
</dbReference>
<evidence type="ECO:0000256" key="13">
    <source>
        <dbReference type="ARBA" id="ARBA00050045"/>
    </source>
</evidence>
<dbReference type="InterPro" id="IPR003439">
    <property type="entry name" value="ABC_transporter-like_ATP-bd"/>
</dbReference>
<feature type="transmembrane region" description="Helical" evidence="16">
    <location>
        <begin position="708"/>
        <end position="730"/>
    </location>
</feature>
<feature type="repeat" description="HEAT" evidence="14">
    <location>
        <begin position="988"/>
        <end position="1026"/>
    </location>
</feature>
<dbReference type="InterPro" id="IPR016024">
    <property type="entry name" value="ARM-type_fold"/>
</dbReference>
<dbReference type="SUPFAM" id="SSF48371">
    <property type="entry name" value="ARM repeat"/>
    <property type="match status" value="1"/>
</dbReference>